<dbReference type="InterPro" id="IPR032466">
    <property type="entry name" value="Metal_Hydrolase"/>
</dbReference>
<dbReference type="EC" id="3.5.4.2" evidence="2 6"/>
<dbReference type="SUPFAM" id="SSF51338">
    <property type="entry name" value="Composite domain of metallo-dependent hydrolases"/>
    <property type="match status" value="1"/>
</dbReference>
<dbReference type="InterPro" id="IPR026912">
    <property type="entry name" value="Adenine_deam_C"/>
</dbReference>
<dbReference type="InterPro" id="IPR006679">
    <property type="entry name" value="Adenine_deam"/>
</dbReference>
<dbReference type="Pfam" id="PF13382">
    <property type="entry name" value="Adenine_deam_C"/>
    <property type="match status" value="1"/>
</dbReference>
<reference evidence="9" key="1">
    <citation type="submission" date="2019-04" db="EMBL/GenBank/DDBJ databases">
        <title>Evolution of Biomass-Degrading Anaerobic Consortia Revealed by Metagenomics.</title>
        <authorList>
            <person name="Peng X."/>
        </authorList>
    </citation>
    <scope>NUCLEOTIDE SEQUENCE</scope>
    <source>
        <strain evidence="9">SIG12</strain>
    </source>
</reference>
<dbReference type="NCBIfam" id="TIGR01178">
    <property type="entry name" value="ade"/>
    <property type="match status" value="1"/>
</dbReference>
<dbReference type="GO" id="GO:0000034">
    <property type="term" value="F:adenine deaminase activity"/>
    <property type="evidence" value="ECO:0007669"/>
    <property type="project" value="UniProtKB-UniRule"/>
</dbReference>
<dbReference type="InterPro" id="IPR011059">
    <property type="entry name" value="Metal-dep_hydrolase_composite"/>
</dbReference>
<feature type="domain" description="Adenine deaminase C-terminal" evidence="8">
    <location>
        <begin position="399"/>
        <end position="564"/>
    </location>
</feature>
<proteinExistence type="inferred from homology"/>
<dbReference type="Proteomes" id="UP000762703">
    <property type="component" value="Unassembled WGS sequence"/>
</dbReference>
<protein>
    <recommendedName>
        <fullName evidence="2 6">Adenine deaminase</fullName>
        <shortName evidence="6">Adenase</shortName>
        <shortName evidence="6">Adenine aminase</shortName>
        <ecNumber evidence="2 6">3.5.4.2</ecNumber>
    </recommendedName>
</protein>
<evidence type="ECO:0000256" key="5">
    <source>
        <dbReference type="ARBA" id="ARBA00047720"/>
    </source>
</evidence>
<evidence type="ECO:0000313" key="9">
    <source>
        <dbReference type="EMBL" id="MBE6504979.1"/>
    </source>
</evidence>
<dbReference type="CDD" id="cd01295">
    <property type="entry name" value="AdeC"/>
    <property type="match status" value="1"/>
</dbReference>
<name>A0A8T3VA70_9EURY</name>
<comment type="catalytic activity">
    <reaction evidence="5 6">
        <text>adenine + H2O + H(+) = hypoxanthine + NH4(+)</text>
        <dbReference type="Rhea" id="RHEA:23688"/>
        <dbReference type="ChEBI" id="CHEBI:15377"/>
        <dbReference type="ChEBI" id="CHEBI:15378"/>
        <dbReference type="ChEBI" id="CHEBI:16708"/>
        <dbReference type="ChEBI" id="CHEBI:17368"/>
        <dbReference type="ChEBI" id="CHEBI:28938"/>
        <dbReference type="EC" id="3.5.4.2"/>
    </reaction>
</comment>
<gene>
    <name evidence="6 9" type="primary">ade</name>
    <name evidence="9" type="ORF">E7Z73_04430</name>
</gene>
<evidence type="ECO:0000313" key="10">
    <source>
        <dbReference type="Proteomes" id="UP000762703"/>
    </source>
</evidence>
<evidence type="ECO:0000256" key="6">
    <source>
        <dbReference type="HAMAP-Rule" id="MF_01518"/>
    </source>
</evidence>
<evidence type="ECO:0000256" key="1">
    <source>
        <dbReference type="ARBA" id="ARBA00006773"/>
    </source>
</evidence>
<dbReference type="AlphaFoldDB" id="A0A8T3VA70"/>
<dbReference type="HAMAP" id="MF_01518">
    <property type="entry name" value="Adenine_deamin"/>
    <property type="match status" value="1"/>
</dbReference>
<keyword evidence="4 6" id="KW-0464">Manganese</keyword>
<organism evidence="9 10">
    <name type="scientific">Methanobrevibacter millerae</name>
    <dbReference type="NCBI Taxonomy" id="230361"/>
    <lineage>
        <taxon>Archaea</taxon>
        <taxon>Methanobacteriati</taxon>
        <taxon>Methanobacteriota</taxon>
        <taxon>Methanomada group</taxon>
        <taxon>Methanobacteria</taxon>
        <taxon>Methanobacteriales</taxon>
        <taxon>Methanobacteriaceae</taxon>
        <taxon>Methanobrevibacter</taxon>
    </lineage>
</organism>
<comment type="similarity">
    <text evidence="1 6">Belongs to the metallo-dependent hydrolases superfamily. Adenine deaminase family.</text>
</comment>
<comment type="cofactor">
    <cofactor evidence="6">
        <name>Mn(2+)</name>
        <dbReference type="ChEBI" id="CHEBI:29035"/>
    </cofactor>
</comment>
<comment type="caution">
    <text evidence="9">The sequence shown here is derived from an EMBL/GenBank/DDBJ whole genome shotgun (WGS) entry which is preliminary data.</text>
</comment>
<dbReference type="GO" id="GO:0006146">
    <property type="term" value="P:adenine catabolic process"/>
    <property type="evidence" value="ECO:0007669"/>
    <property type="project" value="InterPro"/>
</dbReference>
<evidence type="ECO:0000256" key="3">
    <source>
        <dbReference type="ARBA" id="ARBA00022801"/>
    </source>
</evidence>
<evidence type="ECO:0000259" key="7">
    <source>
        <dbReference type="Pfam" id="PF01979"/>
    </source>
</evidence>
<dbReference type="EMBL" id="SUTE01000037">
    <property type="protein sequence ID" value="MBE6504979.1"/>
    <property type="molecule type" value="Genomic_DNA"/>
</dbReference>
<dbReference type="PANTHER" id="PTHR11113:SF2">
    <property type="entry name" value="ADENINE DEAMINASE"/>
    <property type="match status" value="1"/>
</dbReference>
<accession>A0A8T3VA70</accession>
<keyword evidence="3 6" id="KW-0378">Hydrolase</keyword>
<dbReference type="Gene3D" id="3.20.20.140">
    <property type="entry name" value="Metal-dependent hydrolases"/>
    <property type="match status" value="1"/>
</dbReference>
<evidence type="ECO:0000256" key="4">
    <source>
        <dbReference type="ARBA" id="ARBA00023211"/>
    </source>
</evidence>
<dbReference type="Pfam" id="PF01979">
    <property type="entry name" value="Amidohydro_1"/>
    <property type="match status" value="1"/>
</dbReference>
<sequence>MEFTAYILDVLTNSVYPARITIEDGIFKHIVPIIDDNDIEVDVDGLLLPGFIDSHIHIESSMLTPAQFAKIAVRHGTTSVVCDPHEIANVSGIEGIEFMIENASHVPFNFYFTAPSCVPATSFETSGAILDSSDVEYLLKKDEIVALGEMMNFPGVINGDEEVLKKLKLARKYKKPIDGHAPLVSGEELDKYMEQYIVTDHECSNFAEAIEKKQKGMKIMVRDGSSAKDMEALFDFSDRINHLKHQESFGIIPTEVLERRIHSPIFDFIVSDDKHPNDLIHGHLNESVKKAVDLGIDIIKAIEMVTINPASHYNLDAGAIVTGAKADFIIIDNIIDFNILKTYIAGECVFDGENVLFDAPEVTTQNRIVADKKAPQDFDVLFDGDECEVNVIECFNGDLITQKTTARLFCEDGKVMPDIYEDILKISVVERHGNNNMANAFIKGFGLKKGAIASSIAHDSHNIIVVGYDSEEMAEAVNTVIENKGGIAVVSEDFTDHLSLPIAGLMSNKDVYDVAHKLKILHKMTAALGCKLDSPFMTMAFMALLVIPSIKISDMGLFDGDNFEFIDVIKG</sequence>
<dbReference type="InterPro" id="IPR006680">
    <property type="entry name" value="Amidohydro-rel"/>
</dbReference>
<dbReference type="PANTHER" id="PTHR11113">
    <property type="entry name" value="N-ACETYLGLUCOSAMINE-6-PHOSPHATE DEACETYLASE"/>
    <property type="match status" value="1"/>
</dbReference>
<evidence type="ECO:0000259" key="8">
    <source>
        <dbReference type="Pfam" id="PF13382"/>
    </source>
</evidence>
<feature type="domain" description="Amidohydrolase-related" evidence="7">
    <location>
        <begin position="47"/>
        <end position="348"/>
    </location>
</feature>
<dbReference type="SUPFAM" id="SSF51556">
    <property type="entry name" value="Metallo-dependent hydrolases"/>
    <property type="match status" value="1"/>
</dbReference>
<evidence type="ECO:0000256" key="2">
    <source>
        <dbReference type="ARBA" id="ARBA00012782"/>
    </source>
</evidence>
<dbReference type="RefSeq" id="WP_303736753.1">
    <property type="nucleotide sequence ID" value="NZ_SUTE01000037.1"/>
</dbReference>